<feature type="transmembrane region" description="Helical" evidence="11">
    <location>
        <begin position="65"/>
        <end position="86"/>
    </location>
</feature>
<evidence type="ECO:0000256" key="3">
    <source>
        <dbReference type="ARBA" id="ARBA00022475"/>
    </source>
</evidence>
<evidence type="ECO:0000256" key="4">
    <source>
        <dbReference type="ARBA" id="ARBA00022481"/>
    </source>
</evidence>
<evidence type="ECO:0000256" key="7">
    <source>
        <dbReference type="ARBA" id="ARBA00022989"/>
    </source>
</evidence>
<keyword evidence="7 11" id="KW-1133">Transmembrane helix</keyword>
<evidence type="ECO:0000256" key="9">
    <source>
        <dbReference type="ARBA" id="ARBA00025772"/>
    </source>
</evidence>
<comment type="subcellular location">
    <subcellularLocation>
        <location evidence="1">Cell inner membrane</location>
        <topology evidence="1">Single-pass membrane protein</topology>
    </subcellularLocation>
</comment>
<dbReference type="GO" id="GO:0015628">
    <property type="term" value="P:protein secretion by the type II secretion system"/>
    <property type="evidence" value="ECO:0007669"/>
    <property type="project" value="InterPro"/>
</dbReference>
<dbReference type="GO" id="GO:0005886">
    <property type="term" value="C:plasma membrane"/>
    <property type="evidence" value="ECO:0007669"/>
    <property type="project" value="UniProtKB-SubCell"/>
</dbReference>
<evidence type="ECO:0000256" key="6">
    <source>
        <dbReference type="ARBA" id="ARBA00022692"/>
    </source>
</evidence>
<keyword evidence="14" id="KW-1185">Reference proteome</keyword>
<keyword evidence="5" id="KW-0997">Cell inner membrane</keyword>
<comment type="similarity">
    <text evidence="9">Belongs to the GSP H family.</text>
</comment>
<dbReference type="EMBL" id="MASR01000003">
    <property type="protein sequence ID" value="OFE11028.1"/>
    <property type="molecule type" value="Genomic_DNA"/>
</dbReference>
<evidence type="ECO:0000256" key="11">
    <source>
        <dbReference type="SAM" id="Phobius"/>
    </source>
</evidence>
<sequence length="238" mass="27098">MAWQQTWHLSWKRFRQPDTQTSFLVNTAKNPGRGWQTHATLLAERLIMPHISIPPRQRGANLLELSIVLAIIAILATLALPVFTLIDGEESTRVLRQFQALAETARSVAIRRRRTVTLCPVNEHQQCIRDWQHGAMLFIDIDEDRQRSADENIMTSVQWPELQGQLRWRAFGNRQYLLIDAFGGLTGQNGNFTWCPPDDGTEAAHQIILNGSGRFRYAQDNDGDGLRENSQGQPLRCS</sequence>
<evidence type="ECO:0000259" key="12">
    <source>
        <dbReference type="Pfam" id="PF12019"/>
    </source>
</evidence>
<comment type="caution">
    <text evidence="13">The sequence shown here is derived from an EMBL/GenBank/DDBJ whole genome shotgun (WGS) entry which is preliminary data.</text>
</comment>
<keyword evidence="8 11" id="KW-0472">Membrane</keyword>
<evidence type="ECO:0000313" key="14">
    <source>
        <dbReference type="Proteomes" id="UP000175669"/>
    </source>
</evidence>
<keyword evidence="4" id="KW-0488">Methylation</keyword>
<keyword evidence="3" id="KW-1003">Cell membrane</keyword>
<proteinExistence type="inferred from homology"/>
<gene>
    <name evidence="13" type="ORF">PHACT_14250</name>
</gene>
<dbReference type="AlphaFoldDB" id="A0A1E8CF04"/>
<evidence type="ECO:0000313" key="13">
    <source>
        <dbReference type="EMBL" id="OFE11028.1"/>
    </source>
</evidence>
<name>A0A1E8CF04_9GAMM</name>
<evidence type="ECO:0000256" key="8">
    <source>
        <dbReference type="ARBA" id="ARBA00023136"/>
    </source>
</evidence>
<protein>
    <recommendedName>
        <fullName evidence="2">Type II secretion system protein H</fullName>
    </recommendedName>
    <alternativeName>
        <fullName evidence="10">General secretion pathway protein H</fullName>
    </alternativeName>
</protein>
<feature type="domain" description="General secretion pathway GspH" evidence="12">
    <location>
        <begin position="96"/>
        <end position="213"/>
    </location>
</feature>
<dbReference type="Proteomes" id="UP000175669">
    <property type="component" value="Unassembled WGS sequence"/>
</dbReference>
<evidence type="ECO:0000256" key="2">
    <source>
        <dbReference type="ARBA" id="ARBA00021549"/>
    </source>
</evidence>
<evidence type="ECO:0000256" key="10">
    <source>
        <dbReference type="ARBA" id="ARBA00030775"/>
    </source>
</evidence>
<dbReference type="InterPro" id="IPR022346">
    <property type="entry name" value="T2SS_GspH"/>
</dbReference>
<evidence type="ECO:0000256" key="5">
    <source>
        <dbReference type="ARBA" id="ARBA00022519"/>
    </source>
</evidence>
<dbReference type="Gene3D" id="3.55.40.10">
    <property type="entry name" value="minor pseudopilin epsh domain"/>
    <property type="match status" value="1"/>
</dbReference>
<dbReference type="Pfam" id="PF12019">
    <property type="entry name" value="GspH"/>
    <property type="match status" value="1"/>
</dbReference>
<dbReference type="STRING" id="1524254.PHACT_14250"/>
<dbReference type="GO" id="GO:0015627">
    <property type="term" value="C:type II protein secretion system complex"/>
    <property type="evidence" value="ECO:0007669"/>
    <property type="project" value="InterPro"/>
</dbReference>
<organism evidence="13 14">
    <name type="scientific">Pseudohongiella acticola</name>
    <dbReference type="NCBI Taxonomy" id="1524254"/>
    <lineage>
        <taxon>Bacteria</taxon>
        <taxon>Pseudomonadati</taxon>
        <taxon>Pseudomonadota</taxon>
        <taxon>Gammaproteobacteria</taxon>
        <taxon>Pseudomonadales</taxon>
        <taxon>Pseudohongiellaceae</taxon>
        <taxon>Pseudohongiella</taxon>
    </lineage>
</organism>
<reference evidence="14" key="1">
    <citation type="submission" date="2016-07" db="EMBL/GenBank/DDBJ databases">
        <authorList>
            <person name="Florea S."/>
            <person name="Webb J.S."/>
            <person name="Jaromczyk J."/>
            <person name="Schardl C.L."/>
        </authorList>
    </citation>
    <scope>NUCLEOTIDE SEQUENCE [LARGE SCALE GENOMIC DNA]</scope>
    <source>
        <strain evidence="14">KCTC 42131</strain>
    </source>
</reference>
<dbReference type="InterPro" id="IPR012902">
    <property type="entry name" value="N_methyl_site"/>
</dbReference>
<accession>A0A1E8CF04</accession>
<dbReference type="SUPFAM" id="SSF54523">
    <property type="entry name" value="Pili subunits"/>
    <property type="match status" value="1"/>
</dbReference>
<keyword evidence="6 11" id="KW-0812">Transmembrane</keyword>
<dbReference type="InterPro" id="IPR045584">
    <property type="entry name" value="Pilin-like"/>
</dbReference>
<dbReference type="NCBIfam" id="TIGR02532">
    <property type="entry name" value="IV_pilin_GFxxxE"/>
    <property type="match status" value="1"/>
</dbReference>
<evidence type="ECO:0000256" key="1">
    <source>
        <dbReference type="ARBA" id="ARBA00004377"/>
    </source>
</evidence>